<gene>
    <name evidence="3" type="ORF">UBRO_20844</name>
</gene>
<feature type="domain" description="Reverse transcriptase" evidence="2">
    <location>
        <begin position="368"/>
        <end position="499"/>
    </location>
</feature>
<accession>A0A1K0GVD1</accession>
<feature type="region of interest" description="Disordered" evidence="1">
    <location>
        <begin position="1"/>
        <end position="34"/>
    </location>
</feature>
<dbReference type="Gene3D" id="3.30.70.270">
    <property type="match status" value="1"/>
</dbReference>
<dbReference type="InterPro" id="IPR052055">
    <property type="entry name" value="Hepadnavirus_pol/RT"/>
</dbReference>
<dbReference type="Gene3D" id="3.10.10.10">
    <property type="entry name" value="HIV Type 1 Reverse Transcriptase, subunit A, domain 1"/>
    <property type="match status" value="1"/>
</dbReference>
<dbReference type="PROSITE" id="PS51257">
    <property type="entry name" value="PROKAR_LIPOPROTEIN"/>
    <property type="match status" value="1"/>
</dbReference>
<evidence type="ECO:0000259" key="2">
    <source>
        <dbReference type="Pfam" id="PF00078"/>
    </source>
</evidence>
<name>A0A1K0GVD1_9BASI</name>
<organism evidence="3 4">
    <name type="scientific">Ustilago bromivora</name>
    <dbReference type="NCBI Taxonomy" id="307758"/>
    <lineage>
        <taxon>Eukaryota</taxon>
        <taxon>Fungi</taxon>
        <taxon>Dikarya</taxon>
        <taxon>Basidiomycota</taxon>
        <taxon>Ustilaginomycotina</taxon>
        <taxon>Ustilaginomycetes</taxon>
        <taxon>Ustilaginales</taxon>
        <taxon>Ustilaginaceae</taxon>
        <taxon>Ustilago</taxon>
    </lineage>
</organism>
<dbReference type="EMBL" id="LT558131">
    <property type="protein sequence ID" value="SAM84674.1"/>
    <property type="molecule type" value="Genomic_DNA"/>
</dbReference>
<evidence type="ECO:0000313" key="3">
    <source>
        <dbReference type="EMBL" id="SAM84674.1"/>
    </source>
</evidence>
<dbReference type="InterPro" id="IPR043502">
    <property type="entry name" value="DNA/RNA_pol_sf"/>
</dbReference>
<evidence type="ECO:0000313" key="4">
    <source>
        <dbReference type="Proteomes" id="UP000179920"/>
    </source>
</evidence>
<sequence>MSLLSARLASAEPMPPSGLVSTQSCMPPTSKECQHALPPLPAQNASPPALTTLDVTRSASLGTKVDAPEPTSGCASANTCVSPVVDSTHPRCAPATPHPMAHQPKRLSPTNPPHHCHPSLSVPVALRSQPLPATHPTLNQSRGLTAGHSGFTIPLSDSSSSLMVKATTRLSRPAPSSTSHNPLHVPPAAIALTQLVPLQTLRPPAQPNTTLAVPLYPTGSILAHHGTMQATVAHWRQVLLHYPDCLFVAQLLGAITHEVHLGYTGPLRHLSCFANPRNLPMDNKGESHVRFEIATCLWEGHLVEVDPHRSNLICSPIGVVLIPCSTKLRTIHHLSHPHRPRPNQMPSVNDGISPHFTSIRYASLANILDFVWENPGCHLWKSDLTDAFRHIVMTLANAQLLGFSFAGHYYMETGLTFGGRSSPWLFNLFAEALHWVLQSTMSNPVDHYLDDFFGAVPADSNLGQLLHSLALACSALGLQLAPLKTFWAVTKLEILGIQIDTIQQSISITSERCLHILDTTNMLLARCSTHLLDWQHIASLLQSVSQVVLHGKAYLHCLYDASKAAHRHPLCLHRIS</sequence>
<dbReference type="PANTHER" id="PTHR33050">
    <property type="entry name" value="REVERSE TRANSCRIPTASE DOMAIN-CONTAINING PROTEIN"/>
    <property type="match status" value="1"/>
</dbReference>
<dbReference type="Pfam" id="PF00078">
    <property type="entry name" value="RVT_1"/>
    <property type="match status" value="1"/>
</dbReference>
<dbReference type="AlphaFoldDB" id="A0A1K0GVD1"/>
<proteinExistence type="predicted"/>
<feature type="region of interest" description="Disordered" evidence="1">
    <location>
        <begin position="92"/>
        <end position="114"/>
    </location>
</feature>
<dbReference type="Proteomes" id="UP000179920">
    <property type="component" value="Chromosome XV"/>
</dbReference>
<dbReference type="PANTHER" id="PTHR33050:SF7">
    <property type="entry name" value="RIBONUCLEASE H"/>
    <property type="match status" value="1"/>
</dbReference>
<dbReference type="OrthoDB" id="3248529at2759"/>
<dbReference type="InterPro" id="IPR043128">
    <property type="entry name" value="Rev_trsase/Diguanyl_cyclase"/>
</dbReference>
<reference evidence="4" key="1">
    <citation type="submission" date="2016-04" db="EMBL/GenBank/DDBJ databases">
        <authorList>
            <person name="Guldener U."/>
            <person name="Guldener U."/>
        </authorList>
    </citation>
    <scope>NUCLEOTIDE SEQUENCE [LARGE SCALE GENOMIC DNA]</scope>
    <source>
        <strain evidence="4">UB2112</strain>
    </source>
</reference>
<dbReference type="InterPro" id="IPR000477">
    <property type="entry name" value="RT_dom"/>
</dbReference>
<dbReference type="SUPFAM" id="SSF56672">
    <property type="entry name" value="DNA/RNA polymerases"/>
    <property type="match status" value="1"/>
</dbReference>
<evidence type="ECO:0000256" key="1">
    <source>
        <dbReference type="SAM" id="MobiDB-lite"/>
    </source>
</evidence>
<protein>
    <recommendedName>
        <fullName evidence="2">Reverse transcriptase domain-containing protein</fullName>
    </recommendedName>
</protein>